<comment type="subcellular location">
    <subcellularLocation>
        <location evidence="1">Cell membrane</location>
        <topology evidence="1">Multi-pass membrane protein</topology>
    </subcellularLocation>
</comment>
<dbReference type="STRING" id="682795.AciX8_2537"/>
<accession>G8P057</accession>
<keyword evidence="7 8" id="KW-0472">Membrane</keyword>
<gene>
    <name evidence="11" type="ordered locus">AciX8_2537</name>
</gene>
<dbReference type="RefSeq" id="WP_014265729.1">
    <property type="nucleotide sequence ID" value="NC_016631.1"/>
</dbReference>
<evidence type="ECO:0000259" key="10">
    <source>
        <dbReference type="Pfam" id="PF13231"/>
    </source>
</evidence>
<dbReference type="PANTHER" id="PTHR33908">
    <property type="entry name" value="MANNOSYLTRANSFERASE YKCB-RELATED"/>
    <property type="match status" value="1"/>
</dbReference>
<dbReference type="Pfam" id="PF13231">
    <property type="entry name" value="PMT_2"/>
    <property type="match status" value="1"/>
</dbReference>
<feature type="transmembrane region" description="Helical" evidence="8">
    <location>
        <begin position="191"/>
        <end position="208"/>
    </location>
</feature>
<dbReference type="InterPro" id="IPR038731">
    <property type="entry name" value="RgtA/B/C-like"/>
</dbReference>
<protein>
    <submittedName>
        <fullName evidence="11">Glycosyl transferase family 39</fullName>
    </submittedName>
</protein>
<feature type="transmembrane region" description="Helical" evidence="8">
    <location>
        <begin position="342"/>
        <end position="367"/>
    </location>
</feature>
<dbReference type="InterPro" id="IPR011990">
    <property type="entry name" value="TPR-like_helical_dom_sf"/>
</dbReference>
<feature type="transmembrane region" description="Helical" evidence="8">
    <location>
        <begin position="120"/>
        <end position="153"/>
    </location>
</feature>
<evidence type="ECO:0000313" key="11">
    <source>
        <dbReference type="EMBL" id="AEU36851.1"/>
    </source>
</evidence>
<feature type="transmembrane region" description="Helical" evidence="8">
    <location>
        <begin position="252"/>
        <end position="272"/>
    </location>
</feature>
<keyword evidence="3" id="KW-0328">Glycosyltransferase</keyword>
<dbReference type="SUPFAM" id="SSF48452">
    <property type="entry name" value="TPR-like"/>
    <property type="match status" value="1"/>
</dbReference>
<feature type="transmembrane region" description="Helical" evidence="8">
    <location>
        <begin position="214"/>
        <end position="231"/>
    </location>
</feature>
<feature type="transmembrane region" description="Helical" evidence="8">
    <location>
        <begin position="404"/>
        <end position="423"/>
    </location>
</feature>
<dbReference type="eggNOG" id="COG1807">
    <property type="taxonomic scope" value="Bacteria"/>
</dbReference>
<proteinExistence type="predicted"/>
<keyword evidence="12" id="KW-1185">Reference proteome</keyword>
<dbReference type="OrthoDB" id="180217at2"/>
<dbReference type="GO" id="GO:0005886">
    <property type="term" value="C:plasma membrane"/>
    <property type="evidence" value="ECO:0007669"/>
    <property type="project" value="UniProtKB-SubCell"/>
</dbReference>
<keyword evidence="6 8" id="KW-1133">Transmembrane helix</keyword>
<keyword evidence="9" id="KW-0732">Signal</keyword>
<feature type="domain" description="Glycosyltransferase RgtA/B/C/D-like" evidence="10">
    <location>
        <begin position="118"/>
        <end position="228"/>
    </location>
</feature>
<evidence type="ECO:0000256" key="5">
    <source>
        <dbReference type="ARBA" id="ARBA00022692"/>
    </source>
</evidence>
<evidence type="ECO:0000256" key="2">
    <source>
        <dbReference type="ARBA" id="ARBA00022475"/>
    </source>
</evidence>
<evidence type="ECO:0000256" key="3">
    <source>
        <dbReference type="ARBA" id="ARBA00022676"/>
    </source>
</evidence>
<evidence type="ECO:0000256" key="6">
    <source>
        <dbReference type="ARBA" id="ARBA00022989"/>
    </source>
</evidence>
<dbReference type="GO" id="GO:0016763">
    <property type="term" value="F:pentosyltransferase activity"/>
    <property type="evidence" value="ECO:0007669"/>
    <property type="project" value="TreeGrafter"/>
</dbReference>
<dbReference type="Proteomes" id="UP000007113">
    <property type="component" value="Chromosome"/>
</dbReference>
<dbReference type="EMBL" id="CP003130">
    <property type="protein sequence ID" value="AEU36851.1"/>
    <property type="molecule type" value="Genomic_DNA"/>
</dbReference>
<feature type="transmembrane region" description="Helical" evidence="8">
    <location>
        <begin position="430"/>
        <end position="449"/>
    </location>
</feature>
<reference evidence="11 12" key="1">
    <citation type="submission" date="2011-11" db="EMBL/GenBank/DDBJ databases">
        <title>Complete sequence of Granulicella mallensis MP5ACTX8.</title>
        <authorList>
            <consortium name="US DOE Joint Genome Institute"/>
            <person name="Lucas S."/>
            <person name="Copeland A."/>
            <person name="Lapidus A."/>
            <person name="Cheng J.-F."/>
            <person name="Goodwin L."/>
            <person name="Pitluck S."/>
            <person name="Peters L."/>
            <person name="Lu M."/>
            <person name="Detter J.C."/>
            <person name="Han C."/>
            <person name="Tapia R."/>
            <person name="Land M."/>
            <person name="Hauser L."/>
            <person name="Kyrpides N."/>
            <person name="Ivanova N."/>
            <person name="Mikhailova N."/>
            <person name="Pagani I."/>
            <person name="Rawat S."/>
            <person name="Mannisto M."/>
            <person name="Haggblom M."/>
            <person name="Woyke T."/>
        </authorList>
    </citation>
    <scope>NUCLEOTIDE SEQUENCE [LARGE SCALE GENOMIC DNA]</scope>
    <source>
        <strain evidence="12">ATCC BAA-1857 / DSM 23137 / MP5ACTX8</strain>
    </source>
</reference>
<sequence precursor="true">MRSSNKPLVLLIACLLLFSMAAQLALSVRQQSSTWDECDHLFAGYMSLKAGDFALNPEHPPLAKMVAAFPLLSLNLAVQPYQGRYFKWEAYFNGRELVFRNDPAHGGAYAGDTLLYRARLAVMVFALLLAVLVFLASWEMFGPVAALIALTLVAFEPSLLTNGGIITTDSAVTCMLFAAVYAFYRYTKAPSLSRLLLTGLATGLAFAAKHSAILLPPMLILLAAGDLCSRWQTARTSQHRVADLRRILFRSAASLACILAVGIFVLWALYGFRYRMVPGGPMSIPSLQSTMVSLPPLDNKIILFAVHHHLLPESYLFGLVDVRRVAGNQPTYLFGHILASGVWYYFPIVLLIKLTLPVLLFLAASVWAILSGRIHRRELWFVLVPPVAFLGFALTSPLNVGIRHILPVVPFLLVLAAASAVALIRQSRRFVYPVAGLLLWNIVSCLHAYPNYMPYSNELWGGPSHTRLYLSDAAVEWGQNLKWTKAYLDQHNIHDCYFAYFVEPFVLPADYGIPCKLLPTLESRGMVDLEVPPVIHGTILISDSVLSGYELGSSVRNPYDSLFHRKPDDIIMNGVEVYHGDFELPLASSMMYEVRARKLLNGDPSSHLKPDPQAALIAASQAVRLAPEGLDAHLVLGNTLLALNRKQEAAIEYRKALAITEQMEPSAKQHAEKSLKELLEKCNSDL</sequence>
<dbReference type="GO" id="GO:0009103">
    <property type="term" value="P:lipopolysaccharide biosynthetic process"/>
    <property type="evidence" value="ECO:0007669"/>
    <property type="project" value="UniProtKB-ARBA"/>
</dbReference>
<feature type="signal peptide" evidence="9">
    <location>
        <begin position="1"/>
        <end position="24"/>
    </location>
</feature>
<feature type="transmembrane region" description="Helical" evidence="8">
    <location>
        <begin position="61"/>
        <end position="78"/>
    </location>
</feature>
<organism evidence="11 12">
    <name type="scientific">Granulicella mallensis (strain ATCC BAA-1857 / DSM 23137 / MP5ACTX8)</name>
    <dbReference type="NCBI Taxonomy" id="682795"/>
    <lineage>
        <taxon>Bacteria</taxon>
        <taxon>Pseudomonadati</taxon>
        <taxon>Acidobacteriota</taxon>
        <taxon>Terriglobia</taxon>
        <taxon>Terriglobales</taxon>
        <taxon>Acidobacteriaceae</taxon>
        <taxon>Granulicella</taxon>
    </lineage>
</organism>
<feature type="chain" id="PRO_5003512534" evidence="9">
    <location>
        <begin position="25"/>
        <end position="686"/>
    </location>
</feature>
<dbReference type="PANTHER" id="PTHR33908:SF11">
    <property type="entry name" value="MEMBRANE PROTEIN"/>
    <property type="match status" value="1"/>
</dbReference>
<name>G8P057_GRAMM</name>
<evidence type="ECO:0000256" key="4">
    <source>
        <dbReference type="ARBA" id="ARBA00022679"/>
    </source>
</evidence>
<evidence type="ECO:0000256" key="7">
    <source>
        <dbReference type="ARBA" id="ARBA00023136"/>
    </source>
</evidence>
<evidence type="ECO:0000313" key="12">
    <source>
        <dbReference type="Proteomes" id="UP000007113"/>
    </source>
</evidence>
<feature type="transmembrane region" description="Helical" evidence="8">
    <location>
        <begin position="165"/>
        <end position="184"/>
    </location>
</feature>
<evidence type="ECO:0000256" key="9">
    <source>
        <dbReference type="SAM" id="SignalP"/>
    </source>
</evidence>
<dbReference type="Gene3D" id="1.25.40.10">
    <property type="entry name" value="Tetratricopeptide repeat domain"/>
    <property type="match status" value="1"/>
</dbReference>
<keyword evidence="4 11" id="KW-0808">Transferase</keyword>
<evidence type="ECO:0000256" key="1">
    <source>
        <dbReference type="ARBA" id="ARBA00004651"/>
    </source>
</evidence>
<keyword evidence="2" id="KW-1003">Cell membrane</keyword>
<dbReference type="KEGG" id="gma:AciX8_2537"/>
<dbReference type="AlphaFoldDB" id="G8P057"/>
<dbReference type="HOGENOM" id="CLU_025132_0_0_0"/>
<evidence type="ECO:0000256" key="8">
    <source>
        <dbReference type="SAM" id="Phobius"/>
    </source>
</evidence>
<feature type="transmembrane region" description="Helical" evidence="8">
    <location>
        <begin position="379"/>
        <end position="398"/>
    </location>
</feature>
<keyword evidence="5 8" id="KW-0812">Transmembrane</keyword>
<dbReference type="InterPro" id="IPR050297">
    <property type="entry name" value="LipidA_mod_glycosyltrf_83"/>
</dbReference>